<dbReference type="OrthoDB" id="8613069at2"/>
<keyword evidence="2" id="KW-1185">Reference proteome</keyword>
<dbReference type="RefSeq" id="WP_136346906.1">
    <property type="nucleotide sequence ID" value="NZ_SSOC01000001.1"/>
</dbReference>
<dbReference type="AlphaFoldDB" id="A0A4S4B4C0"/>
<organism evidence="1 2">
    <name type="scientific">Pseudothauera nasutitermitis</name>
    <dbReference type="NCBI Taxonomy" id="2565930"/>
    <lineage>
        <taxon>Bacteria</taxon>
        <taxon>Pseudomonadati</taxon>
        <taxon>Pseudomonadota</taxon>
        <taxon>Betaproteobacteria</taxon>
        <taxon>Rhodocyclales</taxon>
        <taxon>Zoogloeaceae</taxon>
        <taxon>Pseudothauera</taxon>
    </lineage>
</organism>
<accession>A0A4S4B4C0</accession>
<evidence type="ECO:0000313" key="1">
    <source>
        <dbReference type="EMBL" id="THF67499.1"/>
    </source>
</evidence>
<gene>
    <name evidence="1" type="ORF">E6C76_03800</name>
</gene>
<protein>
    <submittedName>
        <fullName evidence="1">Uncharacterized protein</fullName>
    </submittedName>
</protein>
<name>A0A4S4B4C0_9RHOO</name>
<proteinExistence type="predicted"/>
<evidence type="ECO:0000313" key="2">
    <source>
        <dbReference type="Proteomes" id="UP000308430"/>
    </source>
</evidence>
<comment type="caution">
    <text evidence="1">The sequence shown here is derived from an EMBL/GenBank/DDBJ whole genome shotgun (WGS) entry which is preliminary data.</text>
</comment>
<reference evidence="1 2" key="1">
    <citation type="submission" date="2019-04" db="EMBL/GenBank/DDBJ databases">
        <title>Azoarcus nasutitermitis sp. nov. isolated from termite nest.</title>
        <authorList>
            <person name="Lin S.-Y."/>
            <person name="Hameed A."/>
            <person name="Hsu Y.-H."/>
            <person name="Young C.-C."/>
        </authorList>
    </citation>
    <scope>NUCLEOTIDE SEQUENCE [LARGE SCALE GENOMIC DNA]</scope>
    <source>
        <strain evidence="1 2">CC-YHH838</strain>
    </source>
</reference>
<dbReference type="Proteomes" id="UP000308430">
    <property type="component" value="Unassembled WGS sequence"/>
</dbReference>
<dbReference type="EMBL" id="SSOC01000001">
    <property type="protein sequence ID" value="THF67499.1"/>
    <property type="molecule type" value="Genomic_DNA"/>
</dbReference>
<sequence length="119" mass="12572">MSKPLNENLQSVQVETEDGDLMPIMDVAGDKFSELINAVAAHNKAGTLTLKVAVKPSTAGALAVKAEVNITKPKGLPAESLLWATPEGNLMAEDPRQTKLDLKSVAPEPVRELKSVTAA</sequence>